<dbReference type="Pfam" id="PF01794">
    <property type="entry name" value="Ferric_reduct"/>
    <property type="match status" value="1"/>
</dbReference>
<evidence type="ECO:0000256" key="6">
    <source>
        <dbReference type="ARBA" id="ARBA00023002"/>
    </source>
</evidence>
<dbReference type="EMBL" id="WNKQ01000011">
    <property type="protein sequence ID" value="KAF5848520.1"/>
    <property type="molecule type" value="Genomic_DNA"/>
</dbReference>
<feature type="compositionally biased region" description="Polar residues" evidence="10">
    <location>
        <begin position="549"/>
        <end position="560"/>
    </location>
</feature>
<dbReference type="InterPro" id="IPR013121">
    <property type="entry name" value="Fe_red_NAD-bd_6"/>
</dbReference>
<name>A0A8H6DVZ2_COCSA</name>
<evidence type="ECO:0000256" key="7">
    <source>
        <dbReference type="ARBA" id="ARBA00023065"/>
    </source>
</evidence>
<feature type="region of interest" description="Disordered" evidence="10">
    <location>
        <begin position="533"/>
        <end position="560"/>
    </location>
</feature>
<dbReference type="GO" id="GO:0000293">
    <property type="term" value="F:ferric-chelate reductase activity"/>
    <property type="evidence" value="ECO:0007669"/>
    <property type="project" value="TreeGrafter"/>
</dbReference>
<feature type="transmembrane region" description="Helical" evidence="11">
    <location>
        <begin position="408"/>
        <end position="426"/>
    </location>
</feature>
<reference evidence="13" key="1">
    <citation type="submission" date="2019-11" db="EMBL/GenBank/DDBJ databases">
        <title>Bipolaris sorokiniana Genome sequencing.</title>
        <authorList>
            <person name="Wang H."/>
        </authorList>
    </citation>
    <scope>NUCLEOTIDE SEQUENCE</scope>
</reference>
<feature type="transmembrane region" description="Helical" evidence="11">
    <location>
        <begin position="381"/>
        <end position="401"/>
    </location>
</feature>
<dbReference type="InterPro" id="IPR013130">
    <property type="entry name" value="Fe3_Rdtase_TM_dom"/>
</dbReference>
<evidence type="ECO:0000256" key="3">
    <source>
        <dbReference type="ARBA" id="ARBA00022448"/>
    </source>
</evidence>
<dbReference type="SUPFAM" id="SSF52343">
    <property type="entry name" value="Ferredoxin reductase-like, C-terminal NADP-linked domain"/>
    <property type="match status" value="1"/>
</dbReference>
<evidence type="ECO:0000256" key="8">
    <source>
        <dbReference type="ARBA" id="ARBA00023136"/>
    </source>
</evidence>
<feature type="transmembrane region" description="Helical" evidence="11">
    <location>
        <begin position="179"/>
        <end position="199"/>
    </location>
</feature>
<evidence type="ECO:0000256" key="11">
    <source>
        <dbReference type="SAM" id="Phobius"/>
    </source>
</evidence>
<dbReference type="SFLD" id="SFLDG01168">
    <property type="entry name" value="Ferric_reductase_subgroup_(FRE"/>
    <property type="match status" value="1"/>
</dbReference>
<organism evidence="13 14">
    <name type="scientific">Cochliobolus sativus</name>
    <name type="common">Common root rot and spot blotch fungus</name>
    <name type="synonym">Bipolaris sorokiniana</name>
    <dbReference type="NCBI Taxonomy" id="45130"/>
    <lineage>
        <taxon>Eukaryota</taxon>
        <taxon>Fungi</taxon>
        <taxon>Dikarya</taxon>
        <taxon>Ascomycota</taxon>
        <taxon>Pezizomycotina</taxon>
        <taxon>Dothideomycetes</taxon>
        <taxon>Pleosporomycetidae</taxon>
        <taxon>Pleosporales</taxon>
        <taxon>Pleosporineae</taxon>
        <taxon>Pleosporaceae</taxon>
        <taxon>Bipolaris</taxon>
    </lineage>
</organism>
<dbReference type="GO" id="GO:0015677">
    <property type="term" value="P:copper ion import"/>
    <property type="evidence" value="ECO:0007669"/>
    <property type="project" value="TreeGrafter"/>
</dbReference>
<dbReference type="PANTHER" id="PTHR32361:SF9">
    <property type="entry name" value="FERRIC REDUCTASE TRANSMEMBRANE COMPONENT 3-RELATED"/>
    <property type="match status" value="1"/>
</dbReference>
<sequence>IRDCTTTAYCPATRSFSRIPTYPNSNFALMNVTYDFYTGHDCPLSCETTINYVTFNDSNPLLPWKVNACRSDLRITSLYLCFDEFCQRDGAVASWIETQSLWCSHNTNVTLPSLQHVLDQWSPEAKNKVERLSATNALEFPSLNHLVIPEHDLFKRAYTTVETANWEYKIHLVYGWYMYYFWIIVVLIGVANRLLLFVYKRRSTETPYLRLPRIQENPNRNMRTASAFILSWLRRNLIIPAAFGNRCARPYGLCTIPPRIQSLTIFLFVIFNIAACSCSYRLTEGNLYWPEKSAQLLRFVSDRTGIISLANFPLLWLFGMRNDVLIWITGWGFGTYNAFHRWVARVATIQAISHSVGYTVMILASGGWPSFSQYWKEHYFWNGEIATIAMCTLVVFSVYTIRRQHYDFFLATHIALSVAVLWTMYYHVEIFTAGEWNIFIWPCAAFWILDRALRLARIFAFNRRPLDTNAKATYDACSNLVRLDVDGSKSLLAPRPGLYYYVHVLDDIRYAHQSHPFTLAFVSPDATSSAITSLAPLSPSPENTEDPPDSSTESDTLLSNNVPKASSNLVFLIRPYNGFTSRLRSSCLLHPRKIRVLVDGPYGHVAPLRTFANVLFLVGGTGVAIPLSHLSGLFTGSSQVLHVKIVWAVRERAFLTTLLRDFHSVLGNKRIDMEVHITKDVGHDDEIFDKDLKNVKIATQRPNVYQVVKEAAENARRVSLAVVCCGPALMADQARKASEQMLGMGHTGIEYFEESFKW</sequence>
<dbReference type="InterPro" id="IPR051410">
    <property type="entry name" value="Ferric/Cupric_Reductase"/>
</dbReference>
<feature type="non-terminal residue" evidence="13">
    <location>
        <position position="758"/>
    </location>
</feature>
<protein>
    <recommendedName>
        <fullName evidence="12">FAD-binding FR-type domain-containing protein</fullName>
    </recommendedName>
</protein>
<dbReference type="Proteomes" id="UP000624244">
    <property type="component" value="Unassembled WGS sequence"/>
</dbReference>
<keyword evidence="4 11" id="KW-0812">Transmembrane</keyword>
<gene>
    <name evidence="13" type="ORF">GGP41_005955</name>
</gene>
<dbReference type="PANTHER" id="PTHR32361">
    <property type="entry name" value="FERRIC/CUPRIC REDUCTASE TRANSMEMBRANE COMPONENT"/>
    <property type="match status" value="1"/>
</dbReference>
<keyword evidence="7" id="KW-0406">Ion transport</keyword>
<evidence type="ECO:0000256" key="10">
    <source>
        <dbReference type="SAM" id="MobiDB-lite"/>
    </source>
</evidence>
<evidence type="ECO:0000256" key="9">
    <source>
        <dbReference type="ARBA" id="ARBA00023180"/>
    </source>
</evidence>
<evidence type="ECO:0000313" key="13">
    <source>
        <dbReference type="EMBL" id="KAF5848520.1"/>
    </source>
</evidence>
<dbReference type="Pfam" id="PF08030">
    <property type="entry name" value="NAD_binding_6"/>
    <property type="match status" value="1"/>
</dbReference>
<keyword evidence="9" id="KW-0325">Glycoprotein</keyword>
<dbReference type="PROSITE" id="PS51384">
    <property type="entry name" value="FAD_FR"/>
    <property type="match status" value="1"/>
</dbReference>
<keyword evidence="3" id="KW-0813">Transport</keyword>
<dbReference type="GO" id="GO:0005886">
    <property type="term" value="C:plasma membrane"/>
    <property type="evidence" value="ECO:0007669"/>
    <property type="project" value="TreeGrafter"/>
</dbReference>
<evidence type="ECO:0000256" key="1">
    <source>
        <dbReference type="ARBA" id="ARBA00004141"/>
    </source>
</evidence>
<evidence type="ECO:0000256" key="4">
    <source>
        <dbReference type="ARBA" id="ARBA00022692"/>
    </source>
</evidence>
<feature type="domain" description="FAD-binding FR-type" evidence="12">
    <location>
        <begin position="451"/>
        <end position="608"/>
    </location>
</feature>
<keyword evidence="5 11" id="KW-1133">Transmembrane helix</keyword>
<dbReference type="CDD" id="cd06186">
    <property type="entry name" value="NOX_Duox_like_FAD_NADP"/>
    <property type="match status" value="1"/>
</dbReference>
<dbReference type="InterPro" id="IPR017927">
    <property type="entry name" value="FAD-bd_FR_type"/>
</dbReference>
<proteinExistence type="inferred from homology"/>
<dbReference type="SFLD" id="SFLDS00052">
    <property type="entry name" value="Ferric_Reductase_Domain"/>
    <property type="match status" value="1"/>
</dbReference>
<evidence type="ECO:0000256" key="5">
    <source>
        <dbReference type="ARBA" id="ARBA00022989"/>
    </source>
</evidence>
<dbReference type="AlphaFoldDB" id="A0A8H6DVZ2"/>
<evidence type="ECO:0000259" key="12">
    <source>
        <dbReference type="PROSITE" id="PS51384"/>
    </source>
</evidence>
<evidence type="ECO:0000256" key="2">
    <source>
        <dbReference type="ARBA" id="ARBA00006278"/>
    </source>
</evidence>
<evidence type="ECO:0000313" key="14">
    <source>
        <dbReference type="Proteomes" id="UP000624244"/>
    </source>
</evidence>
<comment type="similarity">
    <text evidence="2">Belongs to the ferric reductase (FRE) family.</text>
</comment>
<dbReference type="GO" id="GO:0006826">
    <property type="term" value="P:iron ion transport"/>
    <property type="evidence" value="ECO:0007669"/>
    <property type="project" value="TreeGrafter"/>
</dbReference>
<dbReference type="InterPro" id="IPR039261">
    <property type="entry name" value="FNR_nucleotide-bd"/>
</dbReference>
<feature type="transmembrane region" description="Helical" evidence="11">
    <location>
        <begin position="260"/>
        <end position="280"/>
    </location>
</feature>
<keyword evidence="6" id="KW-0560">Oxidoreductase</keyword>
<comment type="subcellular location">
    <subcellularLocation>
        <location evidence="1">Membrane</location>
        <topology evidence="1">Multi-pass membrane protein</topology>
    </subcellularLocation>
</comment>
<comment type="caution">
    <text evidence="13">The sequence shown here is derived from an EMBL/GenBank/DDBJ whole genome shotgun (WGS) entry which is preliminary data.</text>
</comment>
<keyword evidence="8 11" id="KW-0472">Membrane</keyword>
<accession>A0A8H6DVZ2</accession>
<dbReference type="Gene3D" id="3.40.50.80">
    <property type="entry name" value="Nucleotide-binding domain of ferredoxin-NADP reductase (FNR) module"/>
    <property type="match status" value="1"/>
</dbReference>
<dbReference type="GO" id="GO:0006879">
    <property type="term" value="P:intracellular iron ion homeostasis"/>
    <property type="evidence" value="ECO:0007669"/>
    <property type="project" value="TreeGrafter"/>
</dbReference>